<dbReference type="SMART" id="SM00746">
    <property type="entry name" value="TRASH"/>
    <property type="match status" value="1"/>
</dbReference>
<dbReference type="InterPro" id="IPR012348">
    <property type="entry name" value="RNR-like"/>
</dbReference>
<evidence type="ECO:0000313" key="3">
    <source>
        <dbReference type="Proteomes" id="UP000240569"/>
    </source>
</evidence>
<feature type="domain" description="TRASH" evidence="1">
    <location>
        <begin position="8"/>
        <end position="44"/>
    </location>
</feature>
<accession>A0A2R6AG30</accession>
<sequence length="54" mass="6548">MRLVVKKDPVCGRQVTHEKFRVTYKRVEYFFCSMQCESTFKREPDRFAKKGERA</sequence>
<proteinExistence type="predicted"/>
<organism evidence="2 3">
    <name type="scientific">Candidatus Marsarchaeota G1 archaeon BE_D</name>
    <dbReference type="NCBI Taxonomy" id="1978156"/>
    <lineage>
        <taxon>Archaea</taxon>
        <taxon>Candidatus Marsarchaeota</taxon>
        <taxon>Candidatus Marsarchaeota group 1</taxon>
    </lineage>
</organism>
<dbReference type="Proteomes" id="UP000240569">
    <property type="component" value="Unassembled WGS sequence"/>
</dbReference>
<reference evidence="2 3" key="1">
    <citation type="submission" date="2017-04" db="EMBL/GenBank/DDBJ databases">
        <title>Novel microbial lineages endemic to geothermal iron-oxide mats fill important gaps in the evolutionary history of Archaea.</title>
        <authorList>
            <person name="Jay Z.J."/>
            <person name="Beam J.P."/>
            <person name="Dlakic M."/>
            <person name="Rusch D.B."/>
            <person name="Kozubal M.A."/>
            <person name="Inskeep W.P."/>
        </authorList>
    </citation>
    <scope>NUCLEOTIDE SEQUENCE [LARGE SCALE GENOMIC DNA]</scope>
    <source>
        <strain evidence="2">BE_D</strain>
    </source>
</reference>
<dbReference type="InterPro" id="IPR011017">
    <property type="entry name" value="TRASH_dom"/>
</dbReference>
<dbReference type="AlphaFoldDB" id="A0A2R6AG30"/>
<dbReference type="GO" id="GO:0016491">
    <property type="term" value="F:oxidoreductase activity"/>
    <property type="evidence" value="ECO:0007669"/>
    <property type="project" value="InterPro"/>
</dbReference>
<gene>
    <name evidence="2" type="ORF">B9Q02_06695</name>
</gene>
<name>A0A2R6AG30_9ARCH</name>
<protein>
    <recommendedName>
        <fullName evidence="1">TRASH domain-containing protein</fullName>
    </recommendedName>
</protein>
<evidence type="ECO:0000313" key="2">
    <source>
        <dbReference type="EMBL" id="PSN85337.1"/>
    </source>
</evidence>
<dbReference type="EMBL" id="NEXD01000035">
    <property type="protein sequence ID" value="PSN85337.1"/>
    <property type="molecule type" value="Genomic_DNA"/>
</dbReference>
<comment type="caution">
    <text evidence="2">The sequence shown here is derived from an EMBL/GenBank/DDBJ whole genome shotgun (WGS) entry which is preliminary data.</text>
</comment>
<dbReference type="Gene3D" id="1.10.620.20">
    <property type="entry name" value="Ribonucleotide Reductase, subunit A"/>
    <property type="match status" value="1"/>
</dbReference>
<dbReference type="InterPro" id="IPR007029">
    <property type="entry name" value="YHS_dom"/>
</dbReference>
<dbReference type="Pfam" id="PF04945">
    <property type="entry name" value="YHS"/>
    <property type="match status" value="1"/>
</dbReference>
<evidence type="ECO:0000259" key="1">
    <source>
        <dbReference type="SMART" id="SM00746"/>
    </source>
</evidence>